<evidence type="ECO:0000256" key="1">
    <source>
        <dbReference type="SAM" id="MobiDB-lite"/>
    </source>
</evidence>
<keyword evidence="4" id="KW-1185">Reference proteome</keyword>
<dbReference type="PANTHER" id="PTHR43433">
    <property type="entry name" value="HYDROLASE, ALPHA/BETA FOLD FAMILY PROTEIN"/>
    <property type="match status" value="1"/>
</dbReference>
<dbReference type="InterPro" id="IPR000073">
    <property type="entry name" value="AB_hydrolase_1"/>
</dbReference>
<dbReference type="GO" id="GO:0004806">
    <property type="term" value="F:triacylglycerol lipase activity"/>
    <property type="evidence" value="ECO:0007669"/>
    <property type="project" value="TreeGrafter"/>
</dbReference>
<gene>
    <name evidence="3" type="ORF">GTP77_06120</name>
</gene>
<comment type="caution">
    <text evidence="3">The sequence shown here is derived from an EMBL/GenBank/DDBJ whole genome shotgun (WGS) entry which is preliminary data.</text>
</comment>
<dbReference type="InterPro" id="IPR050471">
    <property type="entry name" value="AB_hydrolase"/>
</dbReference>
<dbReference type="RefSeq" id="WP_161071286.1">
    <property type="nucleotide sequence ID" value="NZ_WWCU01000004.1"/>
</dbReference>
<organism evidence="3 4">
    <name type="scientific">Pseudoduganella aquatica</name>
    <dbReference type="NCBI Taxonomy" id="2660641"/>
    <lineage>
        <taxon>Bacteria</taxon>
        <taxon>Pseudomonadati</taxon>
        <taxon>Pseudomonadota</taxon>
        <taxon>Betaproteobacteria</taxon>
        <taxon>Burkholderiales</taxon>
        <taxon>Oxalobacteraceae</taxon>
        <taxon>Telluria group</taxon>
        <taxon>Pseudoduganella</taxon>
    </lineage>
</organism>
<evidence type="ECO:0000313" key="3">
    <source>
        <dbReference type="EMBL" id="MYN06911.1"/>
    </source>
</evidence>
<proteinExistence type="predicted"/>
<name>A0A7X4KMA2_9BURK</name>
<keyword evidence="3" id="KW-0378">Hydrolase</keyword>
<evidence type="ECO:0000313" key="4">
    <source>
        <dbReference type="Proteomes" id="UP000450676"/>
    </source>
</evidence>
<feature type="domain" description="AB hydrolase-1" evidence="2">
    <location>
        <begin position="22"/>
        <end position="143"/>
    </location>
</feature>
<sequence>MPTALANGISIAYETSGDTAGPPVLLIMGLGMQLISWPQEFVDGLVERGCHVIRFDNRDSGLSTKFDGAGVPNLPLSYLKNIVGWPLRPAYTLDDMADDAHGLLDHLKIPQAHVIGVSMGGMIAQLFAARHARRTLSLTSIMSSSGRRSLPGPTRAARKSLLTPAPEGGSREELVQHLVDTFRVIGSPGFPMPEHDLRARIGRTLDRCVYPAGVARQLVAIAANGDRSPLLQQIRKPALVIHGADDPLVPVDCGIDTASQIAGADLHIIEGMGHDLPPQLIGRLLALIDPHVQGKMARHSQAA</sequence>
<accession>A0A7X4KMA2</accession>
<dbReference type="PRINTS" id="PR00111">
    <property type="entry name" value="ABHYDROLASE"/>
</dbReference>
<dbReference type="SUPFAM" id="SSF53474">
    <property type="entry name" value="alpha/beta-Hydrolases"/>
    <property type="match status" value="1"/>
</dbReference>
<dbReference type="Pfam" id="PF00561">
    <property type="entry name" value="Abhydrolase_1"/>
    <property type="match status" value="1"/>
</dbReference>
<protein>
    <submittedName>
        <fullName evidence="3">Alpha/beta fold hydrolase</fullName>
    </submittedName>
</protein>
<dbReference type="Gene3D" id="3.40.50.1820">
    <property type="entry name" value="alpha/beta hydrolase"/>
    <property type="match status" value="1"/>
</dbReference>
<dbReference type="PANTHER" id="PTHR43433:SF5">
    <property type="entry name" value="AB HYDROLASE-1 DOMAIN-CONTAINING PROTEIN"/>
    <property type="match status" value="1"/>
</dbReference>
<dbReference type="AlphaFoldDB" id="A0A7X4KMA2"/>
<dbReference type="GO" id="GO:0046503">
    <property type="term" value="P:glycerolipid catabolic process"/>
    <property type="evidence" value="ECO:0007669"/>
    <property type="project" value="TreeGrafter"/>
</dbReference>
<reference evidence="3 4" key="1">
    <citation type="submission" date="2019-12" db="EMBL/GenBank/DDBJ databases">
        <title>Novel species isolated from a subtropical stream in China.</title>
        <authorList>
            <person name="Lu H."/>
        </authorList>
    </citation>
    <scope>NUCLEOTIDE SEQUENCE [LARGE SCALE GENOMIC DNA]</scope>
    <source>
        <strain evidence="3 4">FT127W</strain>
    </source>
</reference>
<dbReference type="EMBL" id="WWCU01000004">
    <property type="protein sequence ID" value="MYN06911.1"/>
    <property type="molecule type" value="Genomic_DNA"/>
</dbReference>
<evidence type="ECO:0000259" key="2">
    <source>
        <dbReference type="Pfam" id="PF00561"/>
    </source>
</evidence>
<feature type="region of interest" description="Disordered" evidence="1">
    <location>
        <begin position="143"/>
        <end position="169"/>
    </location>
</feature>
<dbReference type="InterPro" id="IPR029058">
    <property type="entry name" value="AB_hydrolase_fold"/>
</dbReference>
<dbReference type="Proteomes" id="UP000450676">
    <property type="component" value="Unassembled WGS sequence"/>
</dbReference>